<name>A0A432W5G9_9GAMM</name>
<dbReference type="Proteomes" id="UP000288293">
    <property type="component" value="Unassembled WGS sequence"/>
</dbReference>
<organism evidence="4 5">
    <name type="scientific">Aliidiomarina minuta</name>
    <dbReference type="NCBI Taxonomy" id="880057"/>
    <lineage>
        <taxon>Bacteria</taxon>
        <taxon>Pseudomonadati</taxon>
        <taxon>Pseudomonadota</taxon>
        <taxon>Gammaproteobacteria</taxon>
        <taxon>Alteromonadales</taxon>
        <taxon>Idiomarinaceae</taxon>
        <taxon>Aliidiomarina</taxon>
    </lineage>
</organism>
<dbReference type="EMBL" id="PIPL01000001">
    <property type="protein sequence ID" value="RUO25310.1"/>
    <property type="molecule type" value="Genomic_DNA"/>
</dbReference>
<proteinExistence type="inferred from homology"/>
<evidence type="ECO:0000259" key="3">
    <source>
        <dbReference type="SMART" id="SM00822"/>
    </source>
</evidence>
<sequence length="227" mass="24500">MTKVLLITGASSGIGKATARKAAGEGLKLILTARRQELLDELVAEFGDENALAVAADITDFEQLQKVVQKGVEKFGRLDVTFANAGMGASVAGTEEGDPKEWKRMIDLNINALLYTAKLTLPHLRKTTGHFIMTGSAAGRITLKGSVYGASKWFVHGFANNLAEEMKSWSGRCTTIAPGMVNTPFFDEPKPDKLDPDDVADAVMHAINANPRNCVREIFLMPAYSGD</sequence>
<reference evidence="4 5" key="1">
    <citation type="journal article" date="2011" name="Front. Microbiol.">
        <title>Genomic signatures of strain selection and enhancement in Bacillus atrophaeus var. globigii, a historical biowarfare simulant.</title>
        <authorList>
            <person name="Gibbons H.S."/>
            <person name="Broomall S.M."/>
            <person name="McNew L.A."/>
            <person name="Daligault H."/>
            <person name="Chapman C."/>
            <person name="Bruce D."/>
            <person name="Karavis M."/>
            <person name="Krepps M."/>
            <person name="McGregor P.A."/>
            <person name="Hong C."/>
            <person name="Park K.H."/>
            <person name="Akmal A."/>
            <person name="Feldman A."/>
            <person name="Lin J.S."/>
            <person name="Chang W.E."/>
            <person name="Higgs B.W."/>
            <person name="Demirev P."/>
            <person name="Lindquist J."/>
            <person name="Liem A."/>
            <person name="Fochler E."/>
            <person name="Read T.D."/>
            <person name="Tapia R."/>
            <person name="Johnson S."/>
            <person name="Bishop-Lilly K.A."/>
            <person name="Detter C."/>
            <person name="Han C."/>
            <person name="Sozhamannan S."/>
            <person name="Rosenzweig C.N."/>
            <person name="Skowronski E.W."/>
        </authorList>
    </citation>
    <scope>NUCLEOTIDE SEQUENCE [LARGE SCALE GENOMIC DNA]</scope>
    <source>
        <strain evidence="4 5">MLST1</strain>
    </source>
</reference>
<keyword evidence="5" id="KW-1185">Reference proteome</keyword>
<dbReference type="SUPFAM" id="SSF51735">
    <property type="entry name" value="NAD(P)-binding Rossmann-fold domains"/>
    <property type="match status" value="1"/>
</dbReference>
<dbReference type="InterPro" id="IPR057326">
    <property type="entry name" value="KR_dom"/>
</dbReference>
<evidence type="ECO:0000313" key="4">
    <source>
        <dbReference type="EMBL" id="RUO25310.1"/>
    </source>
</evidence>
<dbReference type="PANTHER" id="PTHR42901">
    <property type="entry name" value="ALCOHOL DEHYDROGENASE"/>
    <property type="match status" value="1"/>
</dbReference>
<dbReference type="RefSeq" id="WP_126802007.1">
    <property type="nucleotide sequence ID" value="NZ_PIPL01000001.1"/>
</dbReference>
<dbReference type="OrthoDB" id="9810734at2"/>
<evidence type="ECO:0000313" key="5">
    <source>
        <dbReference type="Proteomes" id="UP000288293"/>
    </source>
</evidence>
<evidence type="ECO:0000256" key="2">
    <source>
        <dbReference type="ARBA" id="ARBA00023002"/>
    </source>
</evidence>
<keyword evidence="2" id="KW-0560">Oxidoreductase</keyword>
<accession>A0A432W5G9</accession>
<dbReference type="PRINTS" id="PR00081">
    <property type="entry name" value="GDHRDH"/>
</dbReference>
<dbReference type="Gene3D" id="3.40.50.720">
    <property type="entry name" value="NAD(P)-binding Rossmann-like Domain"/>
    <property type="match status" value="1"/>
</dbReference>
<evidence type="ECO:0000256" key="1">
    <source>
        <dbReference type="ARBA" id="ARBA00006484"/>
    </source>
</evidence>
<comment type="caution">
    <text evidence="4">The sequence shown here is derived from an EMBL/GenBank/DDBJ whole genome shotgun (WGS) entry which is preliminary data.</text>
</comment>
<feature type="domain" description="Ketoreductase" evidence="3">
    <location>
        <begin position="3"/>
        <end position="189"/>
    </location>
</feature>
<dbReference type="SMART" id="SM00822">
    <property type="entry name" value="PKS_KR"/>
    <property type="match status" value="1"/>
</dbReference>
<dbReference type="GO" id="GO:0016491">
    <property type="term" value="F:oxidoreductase activity"/>
    <property type="evidence" value="ECO:0007669"/>
    <property type="project" value="UniProtKB-KW"/>
</dbReference>
<protein>
    <submittedName>
        <fullName evidence="4">Short-chain dehydrogenase</fullName>
    </submittedName>
</protein>
<comment type="similarity">
    <text evidence="1">Belongs to the short-chain dehydrogenases/reductases (SDR) family.</text>
</comment>
<gene>
    <name evidence="4" type="ORF">CWE09_00815</name>
</gene>
<dbReference type="AlphaFoldDB" id="A0A432W5G9"/>
<dbReference type="InterPro" id="IPR036291">
    <property type="entry name" value="NAD(P)-bd_dom_sf"/>
</dbReference>
<dbReference type="Pfam" id="PF00106">
    <property type="entry name" value="adh_short"/>
    <property type="match status" value="1"/>
</dbReference>
<dbReference type="InterPro" id="IPR002347">
    <property type="entry name" value="SDR_fam"/>
</dbReference>
<dbReference type="PANTHER" id="PTHR42901:SF1">
    <property type="entry name" value="ALCOHOL DEHYDROGENASE"/>
    <property type="match status" value="1"/>
</dbReference>